<protein>
    <submittedName>
        <fullName evidence="1">Uncharacterized protein</fullName>
    </submittedName>
</protein>
<organism evidence="1 2">
    <name type="scientific">Piloderma croceum (strain F 1598)</name>
    <dbReference type="NCBI Taxonomy" id="765440"/>
    <lineage>
        <taxon>Eukaryota</taxon>
        <taxon>Fungi</taxon>
        <taxon>Dikarya</taxon>
        <taxon>Basidiomycota</taxon>
        <taxon>Agaricomycotina</taxon>
        <taxon>Agaricomycetes</taxon>
        <taxon>Agaricomycetidae</taxon>
        <taxon>Atheliales</taxon>
        <taxon>Atheliaceae</taxon>
        <taxon>Piloderma</taxon>
    </lineage>
</organism>
<evidence type="ECO:0000313" key="2">
    <source>
        <dbReference type="Proteomes" id="UP000054166"/>
    </source>
</evidence>
<dbReference type="InParanoid" id="A0A0C3FBF6"/>
<dbReference type="HOGENOM" id="CLU_482424_0_0_1"/>
<proteinExistence type="predicted"/>
<reference evidence="2" key="2">
    <citation type="submission" date="2015-01" db="EMBL/GenBank/DDBJ databases">
        <title>Evolutionary Origins and Diversification of the Mycorrhizal Mutualists.</title>
        <authorList>
            <consortium name="DOE Joint Genome Institute"/>
            <consortium name="Mycorrhizal Genomics Consortium"/>
            <person name="Kohler A."/>
            <person name="Kuo A."/>
            <person name="Nagy L.G."/>
            <person name="Floudas D."/>
            <person name="Copeland A."/>
            <person name="Barry K.W."/>
            <person name="Cichocki N."/>
            <person name="Veneault-Fourrey C."/>
            <person name="LaButti K."/>
            <person name="Lindquist E.A."/>
            <person name="Lipzen A."/>
            <person name="Lundell T."/>
            <person name="Morin E."/>
            <person name="Murat C."/>
            <person name="Riley R."/>
            <person name="Ohm R."/>
            <person name="Sun H."/>
            <person name="Tunlid A."/>
            <person name="Henrissat B."/>
            <person name="Grigoriev I.V."/>
            <person name="Hibbett D.S."/>
            <person name="Martin F."/>
        </authorList>
    </citation>
    <scope>NUCLEOTIDE SEQUENCE [LARGE SCALE GENOMIC DNA]</scope>
    <source>
        <strain evidence="2">F 1598</strain>
    </source>
</reference>
<name>A0A0C3FBF6_PILCF</name>
<dbReference type="AlphaFoldDB" id="A0A0C3FBF6"/>
<keyword evidence="2" id="KW-1185">Reference proteome</keyword>
<dbReference type="OrthoDB" id="2998255at2759"/>
<gene>
    <name evidence="1" type="ORF">PILCRDRAFT_796231</name>
</gene>
<sequence length="565" mass="63139">MLADLPIGSCLWVYSGLMLARKGQDLVEHTSDSACTPYDFISDPITVLISKAHPSPKSRDLPPIPANMSLTVRDKYDLDHSFDIGVTVDESISFIVEALEDPLNPRWCAACIVACMTVIKLDHNIAESLINKNHTFGSSIVAFLTAERSVAEIEALASRWSTCGCSSSDVFGSGLCMRVHRIVVGIVLVLAKLSADPKHRNRANSRFKDKFDVFGTVVKNIAGFVEDAFYQIGPETTVESLVTWSRFMDSAQLCSLLRFFVRICGPMIIPAIVASRSAPKYIVEHGSQVCLDVSNASMDLNEQIDDLAGENFMIEMGSLVSTVNSFLTFPPLLNRDLHFGIAQRAFDFASQAISTIESPIIPQTYASQMKPIINTLASYASVLWTTVPEQMTTLRPCIHSAIRSAMDNLVKPSPPADFANVCKKMKQVYDVGGDYLRREEDRAKFVREMKRAKVEDVVLKEIGIWMCEAYTKLQRKGPFLTTEAREYLSQKEGPRFTTAEIEVQSRQQIQNRDSQQLHRASLSPDQAIVNRNSDTIVQRIARFENCDRPYRIAWQTGENDNIENQ</sequence>
<dbReference type="Proteomes" id="UP000054166">
    <property type="component" value="Unassembled WGS sequence"/>
</dbReference>
<accession>A0A0C3FBF6</accession>
<dbReference type="EMBL" id="KN833027">
    <property type="protein sequence ID" value="KIM77174.1"/>
    <property type="molecule type" value="Genomic_DNA"/>
</dbReference>
<reference evidence="1 2" key="1">
    <citation type="submission" date="2014-04" db="EMBL/GenBank/DDBJ databases">
        <authorList>
            <consortium name="DOE Joint Genome Institute"/>
            <person name="Kuo A."/>
            <person name="Tarkka M."/>
            <person name="Buscot F."/>
            <person name="Kohler A."/>
            <person name="Nagy L.G."/>
            <person name="Floudas D."/>
            <person name="Copeland A."/>
            <person name="Barry K.W."/>
            <person name="Cichocki N."/>
            <person name="Veneault-Fourrey C."/>
            <person name="LaButti K."/>
            <person name="Lindquist E.A."/>
            <person name="Lipzen A."/>
            <person name="Lundell T."/>
            <person name="Morin E."/>
            <person name="Murat C."/>
            <person name="Sun H."/>
            <person name="Tunlid A."/>
            <person name="Henrissat B."/>
            <person name="Grigoriev I.V."/>
            <person name="Hibbett D.S."/>
            <person name="Martin F."/>
            <person name="Nordberg H.P."/>
            <person name="Cantor M.N."/>
            <person name="Hua S.X."/>
        </authorList>
    </citation>
    <scope>NUCLEOTIDE SEQUENCE [LARGE SCALE GENOMIC DNA]</scope>
    <source>
        <strain evidence="1 2">F 1598</strain>
    </source>
</reference>
<evidence type="ECO:0000313" key="1">
    <source>
        <dbReference type="EMBL" id="KIM77174.1"/>
    </source>
</evidence>